<dbReference type="EMBL" id="CP139960">
    <property type="protein sequence ID" value="WQD40163.1"/>
    <property type="molecule type" value="Genomic_DNA"/>
</dbReference>
<feature type="domain" description="NAD-dependent epimerase/dehydratase" evidence="2">
    <location>
        <begin position="4"/>
        <end position="229"/>
    </location>
</feature>
<dbReference type="SUPFAM" id="SSF51735">
    <property type="entry name" value="NAD(P)-binding Rossmann-fold domains"/>
    <property type="match status" value="1"/>
</dbReference>
<dbReference type="PANTHER" id="PTHR11092:SF0">
    <property type="entry name" value="EPIMERASE FAMILY PROTEIN SDR39U1"/>
    <property type="match status" value="1"/>
</dbReference>
<sequence length="307" mass="34164">MESVLITGGTGLVGNVLVEELLRKKYQVLVMTRGEKGPRDPNVQYAYWDVEKQTIDDKAVASADHIIHLAGANISEKRWTDKRKQVILDSRVKSGELLVKSLKRSDHKVKTLVSASGIGWYGTDPMIPNTTPFNENDPYVHDFLGETCYQWEKATEPVRAMGVRLVQLRTGIVLSNEGGALKEFQKPLKFRVAAVLGSGKQMVSWIHIDDLVQLYIESIEHSVFNGSYNAVAPEVISNRELITQLARVGKGKFYFSMPVPKWVLKTVLGEMAVEVLKSTTVSSQKIQDAGFSFSYPTLHSALLQLTG</sequence>
<dbReference type="RefSeq" id="WP_114789547.1">
    <property type="nucleotide sequence ID" value="NZ_CP139960.1"/>
</dbReference>
<evidence type="ECO:0000256" key="1">
    <source>
        <dbReference type="ARBA" id="ARBA00009353"/>
    </source>
</evidence>
<keyword evidence="5" id="KW-1185">Reference proteome</keyword>
<dbReference type="InterPro" id="IPR036291">
    <property type="entry name" value="NAD(P)-bd_dom_sf"/>
</dbReference>
<evidence type="ECO:0000259" key="2">
    <source>
        <dbReference type="Pfam" id="PF01370"/>
    </source>
</evidence>
<comment type="similarity">
    <text evidence="1">Belongs to the NAD(P)-dependent epimerase/dehydratase family. SDR39U1 subfamily.</text>
</comment>
<evidence type="ECO:0000259" key="3">
    <source>
        <dbReference type="Pfam" id="PF08338"/>
    </source>
</evidence>
<reference evidence="4 5" key="1">
    <citation type="submission" date="2023-12" db="EMBL/GenBank/DDBJ databases">
        <title>Genome sequencing and assembly of bacterial species from a model synthetic community.</title>
        <authorList>
            <person name="Hogle S.L."/>
        </authorList>
    </citation>
    <scope>NUCLEOTIDE SEQUENCE [LARGE SCALE GENOMIC DNA]</scope>
    <source>
        <strain evidence="4 5">HAMBI_3031</strain>
    </source>
</reference>
<dbReference type="Proteomes" id="UP001325680">
    <property type="component" value="Chromosome"/>
</dbReference>
<accession>A0ABZ0WA53</accession>
<evidence type="ECO:0000313" key="5">
    <source>
        <dbReference type="Proteomes" id="UP001325680"/>
    </source>
</evidence>
<feature type="domain" description="DUF1731" evidence="3">
    <location>
        <begin position="259"/>
        <end position="304"/>
    </location>
</feature>
<protein>
    <submittedName>
        <fullName evidence="4">TIGR01777 family oxidoreductase</fullName>
    </submittedName>
</protein>
<gene>
    <name evidence="4" type="ORF">U0035_08405</name>
</gene>
<proteinExistence type="inferred from homology"/>
<dbReference type="Pfam" id="PF01370">
    <property type="entry name" value="Epimerase"/>
    <property type="match status" value="1"/>
</dbReference>
<dbReference type="Gene3D" id="3.40.50.720">
    <property type="entry name" value="NAD(P)-binding Rossmann-like Domain"/>
    <property type="match status" value="1"/>
</dbReference>
<dbReference type="InterPro" id="IPR001509">
    <property type="entry name" value="Epimerase_deHydtase"/>
</dbReference>
<dbReference type="NCBIfam" id="TIGR01777">
    <property type="entry name" value="yfcH"/>
    <property type="match status" value="1"/>
</dbReference>
<evidence type="ECO:0000313" key="4">
    <source>
        <dbReference type="EMBL" id="WQD40163.1"/>
    </source>
</evidence>
<dbReference type="InterPro" id="IPR013549">
    <property type="entry name" value="DUF1731"/>
</dbReference>
<dbReference type="InterPro" id="IPR010099">
    <property type="entry name" value="SDR39U1"/>
</dbReference>
<dbReference type="PANTHER" id="PTHR11092">
    <property type="entry name" value="SUGAR NUCLEOTIDE EPIMERASE RELATED"/>
    <property type="match status" value="1"/>
</dbReference>
<name>A0ABZ0WA53_9BACT</name>
<organism evidence="4 5">
    <name type="scientific">Niabella yanshanensis</name>
    <dbReference type="NCBI Taxonomy" id="577386"/>
    <lineage>
        <taxon>Bacteria</taxon>
        <taxon>Pseudomonadati</taxon>
        <taxon>Bacteroidota</taxon>
        <taxon>Chitinophagia</taxon>
        <taxon>Chitinophagales</taxon>
        <taxon>Chitinophagaceae</taxon>
        <taxon>Niabella</taxon>
    </lineage>
</organism>
<dbReference type="Pfam" id="PF08338">
    <property type="entry name" value="DUF1731"/>
    <property type="match status" value="1"/>
</dbReference>